<evidence type="ECO:0000313" key="3">
    <source>
        <dbReference type="EMBL" id="KAF1758753.1"/>
    </source>
</evidence>
<dbReference type="GeneID" id="9806212"/>
<dbReference type="InterPro" id="IPR001660">
    <property type="entry name" value="SAM"/>
</dbReference>
<feature type="region of interest" description="Disordered" evidence="1">
    <location>
        <begin position="211"/>
        <end position="296"/>
    </location>
</feature>
<evidence type="ECO:0000259" key="2">
    <source>
        <dbReference type="PROSITE" id="PS50105"/>
    </source>
</evidence>
<dbReference type="CTD" id="9806212"/>
<dbReference type="Gene3D" id="1.10.150.50">
    <property type="entry name" value="Transcription Factor, Ets-1"/>
    <property type="match status" value="1"/>
</dbReference>
<dbReference type="EMBL" id="WUAV01000004">
    <property type="protein sequence ID" value="KAF1758753.1"/>
    <property type="molecule type" value="Genomic_DNA"/>
</dbReference>
<gene>
    <name evidence="3" type="ORF">GCK72_015213</name>
</gene>
<dbReference type="InterPro" id="IPR013761">
    <property type="entry name" value="SAM/pointed_sf"/>
</dbReference>
<organism evidence="3 4">
    <name type="scientific">Caenorhabditis remanei</name>
    <name type="common">Caenorhabditis vulgaris</name>
    <dbReference type="NCBI Taxonomy" id="31234"/>
    <lineage>
        <taxon>Eukaryota</taxon>
        <taxon>Metazoa</taxon>
        <taxon>Ecdysozoa</taxon>
        <taxon>Nematoda</taxon>
        <taxon>Chromadorea</taxon>
        <taxon>Rhabditida</taxon>
        <taxon>Rhabditina</taxon>
        <taxon>Rhabditomorpha</taxon>
        <taxon>Rhabditoidea</taxon>
        <taxon>Rhabditidae</taxon>
        <taxon>Peloderinae</taxon>
        <taxon>Caenorhabditis</taxon>
    </lineage>
</organism>
<dbReference type="SUPFAM" id="SSF47769">
    <property type="entry name" value="SAM/Pointed domain"/>
    <property type="match status" value="1"/>
</dbReference>
<feature type="domain" description="SAM" evidence="2">
    <location>
        <begin position="148"/>
        <end position="211"/>
    </location>
</feature>
<evidence type="ECO:0000256" key="1">
    <source>
        <dbReference type="SAM" id="MobiDB-lite"/>
    </source>
</evidence>
<dbReference type="PANTHER" id="PTHR46829:SF1">
    <property type="entry name" value="STERILE ALPHA MOTIF DOMAIN-CONTAINING PROTEIN 15"/>
    <property type="match status" value="1"/>
</dbReference>
<accession>A0A6A5GWF4</accession>
<dbReference type="AlphaFoldDB" id="A0A6A5GWF4"/>
<protein>
    <recommendedName>
        <fullName evidence="2">SAM domain-containing protein</fullName>
    </recommendedName>
</protein>
<dbReference type="Pfam" id="PF07647">
    <property type="entry name" value="SAM_2"/>
    <property type="match status" value="1"/>
</dbReference>
<comment type="caution">
    <text evidence="3">The sequence shown here is derived from an EMBL/GenBank/DDBJ whole genome shotgun (WGS) entry which is preliminary data.</text>
</comment>
<dbReference type="KEGG" id="crq:GCK72_015213"/>
<dbReference type="Proteomes" id="UP000483820">
    <property type="component" value="Chromosome IV"/>
</dbReference>
<dbReference type="SMART" id="SM00454">
    <property type="entry name" value="SAM"/>
    <property type="match status" value="1"/>
</dbReference>
<dbReference type="CDD" id="cd09507">
    <property type="entry name" value="SAM_DGK-delta-eta"/>
    <property type="match status" value="1"/>
</dbReference>
<sequence length="296" mass="33314">MMDWIQQRYTPNIGNISEDTSESLTEIKTGAIDDLEEREEAVASVERVVELLEDHFGFPQRTRAPAGQPKLGPTPHFTFEIHGDEPDNWRYVINSIRQEMDREEAAIREARKQDLIAGKPKRSRFTAWFHKRFGTRSSPFAFDNIPYWTSDEVCAWLSSIGMSEYGSTFRKNDIQGSELMHLERSDIMDIGITKIGHVKRLQSSIMDLRAQNQRARRAQARKKRVAKEYKPDNSGGGGPSGLDKRKESSAERYQDGQPSTSSAGGGHMSGSKRRIPPKDGESAPAVMQIDPASTDT</sequence>
<dbReference type="RefSeq" id="XP_053585472.1">
    <property type="nucleotide sequence ID" value="XM_053730700.1"/>
</dbReference>
<feature type="compositionally biased region" description="Basic residues" evidence="1">
    <location>
        <begin position="214"/>
        <end position="225"/>
    </location>
</feature>
<dbReference type="FunFam" id="1.10.150.50:FF:000106">
    <property type="entry name" value="Diacylglycerol kinase"/>
    <property type="match status" value="1"/>
</dbReference>
<evidence type="ECO:0000313" key="4">
    <source>
        <dbReference type="Proteomes" id="UP000483820"/>
    </source>
</evidence>
<name>A0A6A5GWF4_CAERE</name>
<dbReference type="PROSITE" id="PS50105">
    <property type="entry name" value="SAM_DOMAIN"/>
    <property type="match status" value="1"/>
</dbReference>
<reference evidence="3 4" key="1">
    <citation type="submission" date="2019-12" db="EMBL/GenBank/DDBJ databases">
        <title>Chromosome-level assembly of the Caenorhabditis remanei genome.</title>
        <authorList>
            <person name="Teterina A.A."/>
            <person name="Willis J.H."/>
            <person name="Phillips P.C."/>
        </authorList>
    </citation>
    <scope>NUCLEOTIDE SEQUENCE [LARGE SCALE GENOMIC DNA]</scope>
    <source>
        <strain evidence="3 4">PX506</strain>
        <tissue evidence="3">Whole organism</tissue>
    </source>
</reference>
<proteinExistence type="predicted"/>
<feature type="compositionally biased region" description="Basic and acidic residues" evidence="1">
    <location>
        <begin position="242"/>
        <end position="254"/>
    </location>
</feature>
<dbReference type="PANTHER" id="PTHR46829">
    <property type="entry name" value="STERILE ALPHA MOTIF DOMAIN-CONTAINING PROTEIN 15"/>
    <property type="match status" value="1"/>
</dbReference>